<reference evidence="1 2" key="1">
    <citation type="journal article" date="2019" name="Commun. Biol.">
        <title>The bagworm genome reveals a unique fibroin gene that provides high tensile strength.</title>
        <authorList>
            <person name="Kono N."/>
            <person name="Nakamura H."/>
            <person name="Ohtoshi R."/>
            <person name="Tomita M."/>
            <person name="Numata K."/>
            <person name="Arakawa K."/>
        </authorList>
    </citation>
    <scope>NUCLEOTIDE SEQUENCE [LARGE SCALE GENOMIC DNA]</scope>
</reference>
<dbReference type="AlphaFoldDB" id="A0A4C1US67"/>
<gene>
    <name evidence="1" type="ORF">EVAR_22683_1</name>
</gene>
<dbReference type="Proteomes" id="UP000299102">
    <property type="component" value="Unassembled WGS sequence"/>
</dbReference>
<sequence length="125" mass="14544">MYFIDLRGGDGEGQEFMIVTARRRTEKERRYVSLRGLPSLKCHYKIPLVREFTYQLFGKMIFNLKNDLNRVYQQHRTQKTALRTKLSKSNTWIDELPTVLLSPRATLGTDAEVNPAEATTSDYAR</sequence>
<dbReference type="EMBL" id="BGZK01000219">
    <property type="protein sequence ID" value="GBP29313.1"/>
    <property type="molecule type" value="Genomic_DNA"/>
</dbReference>
<protein>
    <submittedName>
        <fullName evidence="1">Uncharacterized protein</fullName>
    </submittedName>
</protein>
<organism evidence="1 2">
    <name type="scientific">Eumeta variegata</name>
    <name type="common">Bagworm moth</name>
    <name type="synonym">Eumeta japonica</name>
    <dbReference type="NCBI Taxonomy" id="151549"/>
    <lineage>
        <taxon>Eukaryota</taxon>
        <taxon>Metazoa</taxon>
        <taxon>Ecdysozoa</taxon>
        <taxon>Arthropoda</taxon>
        <taxon>Hexapoda</taxon>
        <taxon>Insecta</taxon>
        <taxon>Pterygota</taxon>
        <taxon>Neoptera</taxon>
        <taxon>Endopterygota</taxon>
        <taxon>Lepidoptera</taxon>
        <taxon>Glossata</taxon>
        <taxon>Ditrysia</taxon>
        <taxon>Tineoidea</taxon>
        <taxon>Psychidae</taxon>
        <taxon>Oiketicinae</taxon>
        <taxon>Eumeta</taxon>
    </lineage>
</organism>
<accession>A0A4C1US67</accession>
<keyword evidence="2" id="KW-1185">Reference proteome</keyword>
<proteinExistence type="predicted"/>
<comment type="caution">
    <text evidence="1">The sequence shown here is derived from an EMBL/GenBank/DDBJ whole genome shotgun (WGS) entry which is preliminary data.</text>
</comment>
<name>A0A4C1US67_EUMVA</name>
<evidence type="ECO:0000313" key="2">
    <source>
        <dbReference type="Proteomes" id="UP000299102"/>
    </source>
</evidence>
<evidence type="ECO:0000313" key="1">
    <source>
        <dbReference type="EMBL" id="GBP29313.1"/>
    </source>
</evidence>